<dbReference type="InterPro" id="IPR003661">
    <property type="entry name" value="HisK_dim/P_dom"/>
</dbReference>
<dbReference type="SUPFAM" id="SSF55874">
    <property type="entry name" value="ATPase domain of HSP90 chaperone/DNA topoisomerase II/histidine kinase"/>
    <property type="match status" value="1"/>
</dbReference>
<dbReference type="InterPro" id="IPR005467">
    <property type="entry name" value="His_kinase_dom"/>
</dbReference>
<dbReference type="PANTHER" id="PTHR45436:SF5">
    <property type="entry name" value="SENSOR HISTIDINE KINASE TRCS"/>
    <property type="match status" value="1"/>
</dbReference>
<feature type="transmembrane region" description="Helical" evidence="11">
    <location>
        <begin position="122"/>
        <end position="145"/>
    </location>
</feature>
<keyword evidence="6 11" id="KW-0812">Transmembrane</keyword>
<evidence type="ECO:0000256" key="9">
    <source>
        <dbReference type="ARBA" id="ARBA00023012"/>
    </source>
</evidence>
<keyword evidence="15" id="KW-1185">Reference proteome</keyword>
<feature type="domain" description="Histidine kinase" evidence="12">
    <location>
        <begin position="215"/>
        <end position="429"/>
    </location>
</feature>
<dbReference type="Pfam" id="PF02518">
    <property type="entry name" value="HATPase_c"/>
    <property type="match status" value="1"/>
</dbReference>
<dbReference type="InterPro" id="IPR036890">
    <property type="entry name" value="HATPase_C_sf"/>
</dbReference>
<gene>
    <name evidence="14" type="ORF">J2S41_001757</name>
</gene>
<dbReference type="GO" id="GO:0005886">
    <property type="term" value="C:plasma membrane"/>
    <property type="evidence" value="ECO:0007669"/>
    <property type="project" value="UniProtKB-SubCell"/>
</dbReference>
<keyword evidence="9" id="KW-0902">Two-component regulatory system</keyword>
<evidence type="ECO:0000313" key="15">
    <source>
        <dbReference type="Proteomes" id="UP001183643"/>
    </source>
</evidence>
<dbReference type="PROSITE" id="PS50109">
    <property type="entry name" value="HIS_KIN"/>
    <property type="match status" value="1"/>
</dbReference>
<keyword evidence="5 14" id="KW-0808">Transferase</keyword>
<accession>A0AAE4C9P2</accession>
<protein>
    <recommendedName>
        <fullName evidence="3">histidine kinase</fullName>
        <ecNumber evidence="3">2.7.13.3</ecNumber>
    </recommendedName>
</protein>
<dbReference type="InterPro" id="IPR003594">
    <property type="entry name" value="HATPase_dom"/>
</dbReference>
<dbReference type="SMART" id="SM00387">
    <property type="entry name" value="HATPase_c"/>
    <property type="match status" value="1"/>
</dbReference>
<reference evidence="14" key="1">
    <citation type="submission" date="2023-07" db="EMBL/GenBank/DDBJ databases">
        <title>Sequencing the genomes of 1000 actinobacteria strains.</title>
        <authorList>
            <person name="Klenk H.-P."/>
        </authorList>
    </citation>
    <scope>NUCLEOTIDE SEQUENCE</scope>
    <source>
        <strain evidence="14">DSM 44707</strain>
    </source>
</reference>
<evidence type="ECO:0000256" key="3">
    <source>
        <dbReference type="ARBA" id="ARBA00012438"/>
    </source>
</evidence>
<dbReference type="GO" id="GO:0000155">
    <property type="term" value="F:phosphorelay sensor kinase activity"/>
    <property type="evidence" value="ECO:0007669"/>
    <property type="project" value="InterPro"/>
</dbReference>
<proteinExistence type="predicted"/>
<dbReference type="EMBL" id="JAVDYB010000001">
    <property type="protein sequence ID" value="MDR7274979.1"/>
    <property type="molecule type" value="Genomic_DNA"/>
</dbReference>
<dbReference type="Gene3D" id="6.10.340.10">
    <property type="match status" value="1"/>
</dbReference>
<dbReference type="InterPro" id="IPR004358">
    <property type="entry name" value="Sig_transdc_His_kin-like_C"/>
</dbReference>
<evidence type="ECO:0000256" key="2">
    <source>
        <dbReference type="ARBA" id="ARBA00004236"/>
    </source>
</evidence>
<dbReference type="SMART" id="SM00304">
    <property type="entry name" value="HAMP"/>
    <property type="match status" value="1"/>
</dbReference>
<dbReference type="CDD" id="cd00075">
    <property type="entry name" value="HATPase"/>
    <property type="match status" value="1"/>
</dbReference>
<comment type="catalytic activity">
    <reaction evidence="1">
        <text>ATP + protein L-histidine = ADP + protein N-phospho-L-histidine.</text>
        <dbReference type="EC" id="2.7.13.3"/>
    </reaction>
</comment>
<dbReference type="InterPro" id="IPR036097">
    <property type="entry name" value="HisK_dim/P_sf"/>
</dbReference>
<dbReference type="CDD" id="cd00082">
    <property type="entry name" value="HisKA"/>
    <property type="match status" value="1"/>
</dbReference>
<dbReference type="Pfam" id="PF00672">
    <property type="entry name" value="HAMP"/>
    <property type="match status" value="1"/>
</dbReference>
<keyword evidence="7 14" id="KW-0418">Kinase</keyword>
<dbReference type="EC" id="2.7.13.3" evidence="3"/>
<comment type="caution">
    <text evidence="14">The sequence shown here is derived from an EMBL/GenBank/DDBJ whole genome shotgun (WGS) entry which is preliminary data.</text>
</comment>
<evidence type="ECO:0000259" key="13">
    <source>
        <dbReference type="PROSITE" id="PS50885"/>
    </source>
</evidence>
<evidence type="ECO:0000256" key="6">
    <source>
        <dbReference type="ARBA" id="ARBA00022692"/>
    </source>
</evidence>
<name>A0AAE4C9P2_9ACTN</name>
<keyword evidence="10 11" id="KW-0472">Membrane</keyword>
<dbReference type="InterPro" id="IPR003660">
    <property type="entry name" value="HAMP_dom"/>
</dbReference>
<dbReference type="Proteomes" id="UP001183643">
    <property type="component" value="Unassembled WGS sequence"/>
</dbReference>
<evidence type="ECO:0000313" key="14">
    <source>
        <dbReference type="EMBL" id="MDR7274979.1"/>
    </source>
</evidence>
<evidence type="ECO:0000256" key="8">
    <source>
        <dbReference type="ARBA" id="ARBA00022989"/>
    </source>
</evidence>
<dbReference type="RefSeq" id="WP_310365360.1">
    <property type="nucleotide sequence ID" value="NZ_JAVDYB010000001.1"/>
</dbReference>
<dbReference type="PANTHER" id="PTHR45436">
    <property type="entry name" value="SENSOR HISTIDINE KINASE YKOH"/>
    <property type="match status" value="1"/>
</dbReference>
<dbReference type="InterPro" id="IPR050428">
    <property type="entry name" value="TCS_sensor_his_kinase"/>
</dbReference>
<comment type="subcellular location">
    <subcellularLocation>
        <location evidence="2">Cell membrane</location>
    </subcellularLocation>
</comment>
<feature type="domain" description="HAMP" evidence="13">
    <location>
        <begin position="146"/>
        <end position="200"/>
    </location>
</feature>
<dbReference type="SMART" id="SM00388">
    <property type="entry name" value="HisKA"/>
    <property type="match status" value="1"/>
</dbReference>
<evidence type="ECO:0000259" key="12">
    <source>
        <dbReference type="PROSITE" id="PS50109"/>
    </source>
</evidence>
<sequence length="435" mass="46025">MSLRARLLAICLVLLTAGLLISDTVAIGYLRRHLVERIDTQLRLLADVSRVAPVPDAGRQVLTERLDLVPELYLGPPAGAPFEVRAADGPYESAGWRVLPPEDGGAVVAIRLSEVDAIVRRMWAVTGGTAATLVAVLAVAGWFAVRAGLRPLRRIEVTAAAIAGGDLTHRVPVPARPRTEAGRLAASLNVMLEQLAAAFTARERSAERMRAFLGDVSHELRTPLFAIRGFTELYRMGGLPSRADVDRTMAHIARESGRLAALAEDLLLLARLEEPGVLHLSPMDLRTVAADAYLDVRALDVTRPVTLTGPGGEGPPGSAPVAGDEARLRQVVTNLVGNAIAHTPAGTPVRIGVGTCGDEAVVEVADAGPGLTPERAARVFDRFYRVTPGGAGLGLSIVRELVTAHRGRVDLITAPAHGATFRVLLPRLPTPTAPS</sequence>
<evidence type="ECO:0000256" key="7">
    <source>
        <dbReference type="ARBA" id="ARBA00022777"/>
    </source>
</evidence>
<organism evidence="14 15">
    <name type="scientific">Catenuloplanes atrovinosus</name>
    <dbReference type="NCBI Taxonomy" id="137266"/>
    <lineage>
        <taxon>Bacteria</taxon>
        <taxon>Bacillati</taxon>
        <taxon>Actinomycetota</taxon>
        <taxon>Actinomycetes</taxon>
        <taxon>Micromonosporales</taxon>
        <taxon>Micromonosporaceae</taxon>
        <taxon>Catenuloplanes</taxon>
    </lineage>
</organism>
<dbReference type="Gene3D" id="1.10.287.130">
    <property type="match status" value="1"/>
</dbReference>
<dbReference type="PRINTS" id="PR00344">
    <property type="entry name" value="BCTRLSENSOR"/>
</dbReference>
<evidence type="ECO:0000256" key="4">
    <source>
        <dbReference type="ARBA" id="ARBA00022553"/>
    </source>
</evidence>
<evidence type="ECO:0000256" key="10">
    <source>
        <dbReference type="ARBA" id="ARBA00023136"/>
    </source>
</evidence>
<evidence type="ECO:0000256" key="5">
    <source>
        <dbReference type="ARBA" id="ARBA00022679"/>
    </source>
</evidence>
<keyword evidence="4" id="KW-0597">Phosphoprotein</keyword>
<evidence type="ECO:0000256" key="11">
    <source>
        <dbReference type="SAM" id="Phobius"/>
    </source>
</evidence>
<dbReference type="Gene3D" id="3.30.565.10">
    <property type="entry name" value="Histidine kinase-like ATPase, C-terminal domain"/>
    <property type="match status" value="1"/>
</dbReference>
<dbReference type="CDD" id="cd06225">
    <property type="entry name" value="HAMP"/>
    <property type="match status" value="1"/>
</dbReference>
<dbReference type="SUPFAM" id="SSF47384">
    <property type="entry name" value="Homodimeric domain of signal transducing histidine kinase"/>
    <property type="match status" value="1"/>
</dbReference>
<evidence type="ECO:0000256" key="1">
    <source>
        <dbReference type="ARBA" id="ARBA00000085"/>
    </source>
</evidence>
<keyword evidence="8 11" id="KW-1133">Transmembrane helix</keyword>
<dbReference type="Pfam" id="PF00512">
    <property type="entry name" value="HisKA"/>
    <property type="match status" value="1"/>
</dbReference>
<dbReference type="PROSITE" id="PS50885">
    <property type="entry name" value="HAMP"/>
    <property type="match status" value="1"/>
</dbReference>
<dbReference type="SUPFAM" id="SSF158472">
    <property type="entry name" value="HAMP domain-like"/>
    <property type="match status" value="1"/>
</dbReference>
<dbReference type="AlphaFoldDB" id="A0AAE4C9P2"/>